<dbReference type="NCBIfam" id="TIGR01908">
    <property type="entry name" value="cas_CXXC_CXXC"/>
    <property type="match status" value="1"/>
</dbReference>
<reference evidence="1 2" key="1">
    <citation type="journal article" date="2015" name="Microbes Environ.">
        <title>Distribution and evolution of nitrogen fixation genes in the phylum bacteroidetes.</title>
        <authorList>
            <person name="Inoue J."/>
            <person name="Oshima K."/>
            <person name="Suda W."/>
            <person name="Sakamoto M."/>
            <person name="Iino T."/>
            <person name="Noda S."/>
            <person name="Hongoh Y."/>
            <person name="Hattori M."/>
            <person name="Ohkuma M."/>
        </authorList>
    </citation>
    <scope>NUCLEOTIDE SEQUENCE [LARGE SCALE GENOMIC DNA]</scope>
    <source>
        <strain evidence="1">JCM 15548</strain>
    </source>
</reference>
<dbReference type="Proteomes" id="UP000032900">
    <property type="component" value="Unassembled WGS sequence"/>
</dbReference>
<gene>
    <name evidence="1" type="ORF">JCM15548_1740</name>
</gene>
<proteinExistence type="predicted"/>
<dbReference type="EMBL" id="BAZW01000003">
    <property type="protein sequence ID" value="GAO28623.1"/>
    <property type="molecule type" value="Genomic_DNA"/>
</dbReference>
<keyword evidence="2" id="KW-1185">Reference proteome</keyword>
<dbReference type="RefSeq" id="WP_062122403.1">
    <property type="nucleotide sequence ID" value="NZ_BAZW01000003.1"/>
</dbReference>
<evidence type="ECO:0000313" key="2">
    <source>
        <dbReference type="Proteomes" id="UP000032900"/>
    </source>
</evidence>
<dbReference type="STRING" id="1236989.JCM15548_1740"/>
<evidence type="ECO:0000313" key="1">
    <source>
        <dbReference type="EMBL" id="GAO28623.1"/>
    </source>
</evidence>
<name>A0A0E9LTJ9_9BACT</name>
<accession>A0A0E9LTJ9</accession>
<dbReference type="AlphaFoldDB" id="A0A0E9LTJ9"/>
<comment type="caution">
    <text evidence="1">The sequence shown here is derived from an EMBL/GenBank/DDBJ whole genome shotgun (WGS) entry which is preliminary data.</text>
</comment>
<sequence>MKQNYNKVDYEWLTRSTGDPFADAGGYAIEYLSEKFPEKDILELIEYITKIYVEKWGGKLHAFFLNSKVTQAAFQGQKKIDETNKYFEGMVNETHSSEVGFCRITGQETKLFFGGRDNSIMTGSGTLINFHHFFQKGISLSKEALIRIHFVPFACQQLQGRISLLQSSNKNLSNLFVKLTVEKNLHDIGIGLSEGVAKSDLNKPANSIFYFIDYALSKIQDFGDGKAIPSLTLYHFTNFGASPEIQLYQLPAKVFLFYRTCMQPKFREDWQKFVRSNYFDGQHKGAKYNHQTEKFEYVKSKKIEIIDQTDYRQWLNVVYNKLLNGENIRMYFLRWSRKHSFSFEIVAIYQQNIIGMKKETISKIKELAAFLVREEDSDKIKKRIKALDGAKNAAALRRFILKDVVSANYSTGNKNPIVSLDDYINYLFPDGSFWAEIRDLLLIAVYQEMHERELISEELKIELESEIENEITNE</sequence>
<organism evidence="1 2">
    <name type="scientific">Geofilum rubicundum JCM 15548</name>
    <dbReference type="NCBI Taxonomy" id="1236989"/>
    <lineage>
        <taxon>Bacteria</taxon>
        <taxon>Pseudomonadati</taxon>
        <taxon>Bacteroidota</taxon>
        <taxon>Bacteroidia</taxon>
        <taxon>Marinilabiliales</taxon>
        <taxon>Marinilabiliaceae</taxon>
        <taxon>Geofilum</taxon>
    </lineage>
</organism>
<evidence type="ECO:0008006" key="3">
    <source>
        <dbReference type="Google" id="ProtNLM"/>
    </source>
</evidence>
<dbReference type="InterPro" id="IPR010180">
    <property type="entry name" value="CRISPR-assoc_prot_CXXC-CXXC"/>
</dbReference>
<protein>
    <recommendedName>
        <fullName evidence="3">CRISPR-associated protein, Cst1 family</fullName>
    </recommendedName>
</protein>
<dbReference type="OrthoDB" id="1099873at2"/>